<keyword evidence="1" id="KW-1133">Transmembrane helix</keyword>
<feature type="transmembrane region" description="Helical" evidence="1">
    <location>
        <begin position="119"/>
        <end position="140"/>
    </location>
</feature>
<feature type="transmembrane region" description="Helical" evidence="1">
    <location>
        <begin position="187"/>
        <end position="208"/>
    </location>
</feature>
<dbReference type="EMBL" id="CP053708">
    <property type="protein sequence ID" value="QKE89819.1"/>
    <property type="molecule type" value="Genomic_DNA"/>
</dbReference>
<evidence type="ECO:0000256" key="1">
    <source>
        <dbReference type="SAM" id="Phobius"/>
    </source>
</evidence>
<sequence length="350" mass="37917">MAQQSHRYAALDLLRGIAAVAVLVFHAQSGTGWQLFTHGYLAVDLFFVVSGFVVSAAYERRLNAGTSFAKFMVSIRLLRLYPLFLLSTLFSIVSLYISGHVGLVHPSFLARELLLVPSTAPFLGLYPLNLAQWSIFFELVANAAHAAVLRKLGVQALVGLAATSAVALIACQQHYGSMDMGAGVETFAGGLARVFFSYTAGMILWRLWSSDRLPQFKGGWTVAPVLLLGCLCITAPKTSVAGQIVDLLAVMILFPAITVVSLAGIRSLRVNEFCALAGNLSYPIYLLQLPIFWLCRKALHGYGYDVVTVATLLVTIPASLAAFHYYDKPVRAWIGGRLKMRSQSLAASAP</sequence>
<feature type="transmembrane region" description="Helical" evidence="1">
    <location>
        <begin position="78"/>
        <end position="99"/>
    </location>
</feature>
<protein>
    <submittedName>
        <fullName evidence="3">Acyltransferase</fullName>
    </submittedName>
</protein>
<gene>
    <name evidence="3" type="ORF">HN018_06985</name>
</gene>
<dbReference type="InterPro" id="IPR002656">
    <property type="entry name" value="Acyl_transf_3_dom"/>
</dbReference>
<organism evidence="3 4">
    <name type="scientific">Lichenicola cladoniae</name>
    <dbReference type="NCBI Taxonomy" id="1484109"/>
    <lineage>
        <taxon>Bacteria</taxon>
        <taxon>Pseudomonadati</taxon>
        <taxon>Pseudomonadota</taxon>
        <taxon>Alphaproteobacteria</taxon>
        <taxon>Acetobacterales</taxon>
        <taxon>Acetobacteraceae</taxon>
        <taxon>Lichenicola</taxon>
    </lineage>
</organism>
<feature type="transmembrane region" description="Helical" evidence="1">
    <location>
        <begin position="220"/>
        <end position="238"/>
    </location>
</feature>
<dbReference type="RefSeq" id="WP_171834806.1">
    <property type="nucleotide sequence ID" value="NZ_CP053708.1"/>
</dbReference>
<dbReference type="KEGG" id="lck:HN018_06985"/>
<evidence type="ECO:0000259" key="2">
    <source>
        <dbReference type="Pfam" id="PF01757"/>
    </source>
</evidence>
<evidence type="ECO:0000313" key="3">
    <source>
        <dbReference type="EMBL" id="QKE89819.1"/>
    </source>
</evidence>
<dbReference type="PANTHER" id="PTHR23028:SF134">
    <property type="entry name" value="PUTATIVE (AFU_ORTHOLOGUE AFUA_4G08520)-RELATED"/>
    <property type="match status" value="1"/>
</dbReference>
<feature type="transmembrane region" description="Helical" evidence="1">
    <location>
        <begin position="244"/>
        <end position="266"/>
    </location>
</feature>
<accession>A0A6M8HN24</accession>
<dbReference type="InterPro" id="IPR050879">
    <property type="entry name" value="Acyltransferase_3"/>
</dbReference>
<feature type="transmembrane region" description="Helical" evidence="1">
    <location>
        <begin position="39"/>
        <end position="58"/>
    </location>
</feature>
<name>A0A6M8HN24_9PROT</name>
<evidence type="ECO:0000313" key="4">
    <source>
        <dbReference type="Proteomes" id="UP000500767"/>
    </source>
</evidence>
<feature type="transmembrane region" description="Helical" evidence="1">
    <location>
        <begin position="306"/>
        <end position="326"/>
    </location>
</feature>
<dbReference type="Proteomes" id="UP000500767">
    <property type="component" value="Chromosome"/>
</dbReference>
<feature type="transmembrane region" description="Helical" evidence="1">
    <location>
        <begin position="7"/>
        <end position="27"/>
    </location>
</feature>
<reference evidence="3 4" key="1">
    <citation type="journal article" date="2014" name="World J. Microbiol. Biotechnol.">
        <title>Biodiversity and physiological characteristics of Antarctic and Arctic lichens-associated bacteria.</title>
        <authorList>
            <person name="Lee Y.M."/>
            <person name="Kim E.H."/>
            <person name="Lee H.K."/>
            <person name="Hong S.G."/>
        </authorList>
    </citation>
    <scope>NUCLEOTIDE SEQUENCE [LARGE SCALE GENOMIC DNA]</scope>
    <source>
        <strain evidence="3 4">PAMC 26569</strain>
    </source>
</reference>
<keyword evidence="1" id="KW-0472">Membrane</keyword>
<proteinExistence type="predicted"/>
<feature type="transmembrane region" description="Helical" evidence="1">
    <location>
        <begin position="152"/>
        <end position="175"/>
    </location>
</feature>
<keyword evidence="4" id="KW-1185">Reference proteome</keyword>
<keyword evidence="1" id="KW-0812">Transmembrane</keyword>
<dbReference type="GO" id="GO:0016747">
    <property type="term" value="F:acyltransferase activity, transferring groups other than amino-acyl groups"/>
    <property type="evidence" value="ECO:0007669"/>
    <property type="project" value="InterPro"/>
</dbReference>
<feature type="domain" description="Acyltransferase 3" evidence="2">
    <location>
        <begin position="9"/>
        <end position="321"/>
    </location>
</feature>
<dbReference type="Pfam" id="PF01757">
    <property type="entry name" value="Acyl_transf_3"/>
    <property type="match status" value="1"/>
</dbReference>
<keyword evidence="3" id="KW-0808">Transferase</keyword>
<keyword evidence="3" id="KW-0012">Acyltransferase</keyword>
<feature type="transmembrane region" description="Helical" evidence="1">
    <location>
        <begin position="273"/>
        <end position="294"/>
    </location>
</feature>
<dbReference type="AlphaFoldDB" id="A0A6M8HN24"/>
<dbReference type="PANTHER" id="PTHR23028">
    <property type="entry name" value="ACETYLTRANSFERASE"/>
    <property type="match status" value="1"/>
</dbReference>